<evidence type="ECO:0000313" key="1">
    <source>
        <dbReference type="EMBL" id="GMT09753.1"/>
    </source>
</evidence>
<name>A0AAV5USS7_9BILA</name>
<proteinExistence type="predicted"/>
<comment type="caution">
    <text evidence="1">The sequence shown here is derived from an EMBL/GenBank/DDBJ whole genome shotgun (WGS) entry which is preliminary data.</text>
</comment>
<organism evidence="1 2">
    <name type="scientific">Pristionchus fissidentatus</name>
    <dbReference type="NCBI Taxonomy" id="1538716"/>
    <lineage>
        <taxon>Eukaryota</taxon>
        <taxon>Metazoa</taxon>
        <taxon>Ecdysozoa</taxon>
        <taxon>Nematoda</taxon>
        <taxon>Chromadorea</taxon>
        <taxon>Rhabditida</taxon>
        <taxon>Rhabditina</taxon>
        <taxon>Diplogasteromorpha</taxon>
        <taxon>Diplogasteroidea</taxon>
        <taxon>Neodiplogasteridae</taxon>
        <taxon>Pristionchus</taxon>
    </lineage>
</organism>
<sequence>NLGPIRMEYINELTGLVDHILIYNNGSEPEKSAGLAPIIIDSLKRRCTQLILGDNVSLSNEDVVTLMQEVPLLEGKHFFFRAFVADDVPMYDEHI</sequence>
<keyword evidence="2" id="KW-1185">Reference proteome</keyword>
<gene>
    <name evidence="1" type="ORF">PFISCL1PPCAC_1050</name>
</gene>
<feature type="non-terminal residue" evidence="1">
    <location>
        <position position="1"/>
    </location>
</feature>
<reference evidence="1" key="1">
    <citation type="submission" date="2023-10" db="EMBL/GenBank/DDBJ databases">
        <title>Genome assembly of Pristionchus species.</title>
        <authorList>
            <person name="Yoshida K."/>
            <person name="Sommer R.J."/>
        </authorList>
    </citation>
    <scope>NUCLEOTIDE SEQUENCE</scope>
    <source>
        <strain evidence="1">RS5133</strain>
    </source>
</reference>
<evidence type="ECO:0000313" key="2">
    <source>
        <dbReference type="Proteomes" id="UP001432322"/>
    </source>
</evidence>
<protein>
    <submittedName>
        <fullName evidence="1">Uncharacterized protein</fullName>
    </submittedName>
</protein>
<dbReference type="Proteomes" id="UP001432322">
    <property type="component" value="Unassembled WGS sequence"/>
</dbReference>
<dbReference type="EMBL" id="BTSY01000001">
    <property type="protein sequence ID" value="GMT09753.1"/>
    <property type="molecule type" value="Genomic_DNA"/>
</dbReference>
<dbReference type="AlphaFoldDB" id="A0AAV5USS7"/>
<accession>A0AAV5USS7</accession>
<feature type="non-terminal residue" evidence="1">
    <location>
        <position position="95"/>
    </location>
</feature>